<dbReference type="KEGG" id="vg:19486934"/>
<dbReference type="Gene3D" id="1.20.5.2050">
    <property type="match status" value="1"/>
</dbReference>
<dbReference type="InterPro" id="IPR044925">
    <property type="entry name" value="His-Me_finger_sf"/>
</dbReference>
<feature type="domain" description="HNH nuclease" evidence="1">
    <location>
        <begin position="68"/>
        <end position="116"/>
    </location>
</feature>
<accession>A0A023MHX2</accession>
<dbReference type="Proteomes" id="UP000026907">
    <property type="component" value="Segment"/>
</dbReference>
<dbReference type="GO" id="GO:0004519">
    <property type="term" value="F:endonuclease activity"/>
    <property type="evidence" value="ECO:0007669"/>
    <property type="project" value="UniProtKB-KW"/>
</dbReference>
<organism evidence="2 3">
    <name type="scientific">Escherichia phage FFH2</name>
    <dbReference type="NCBI Taxonomy" id="1446490"/>
    <lineage>
        <taxon>Viruses</taxon>
        <taxon>Duplodnaviria</taxon>
        <taxon>Heunggongvirae</taxon>
        <taxon>Uroviricota</taxon>
        <taxon>Caudoviricetes</taxon>
        <taxon>Vequintavirinae</taxon>
        <taxon>Vequintavirus</taxon>
        <taxon>Vequintavirus PDX</taxon>
        <taxon>Vequintavirus FFH2</taxon>
    </lineage>
</organism>
<protein>
    <submittedName>
        <fullName evidence="2">Putative H-N-H endonuclease</fullName>
    </submittedName>
</protein>
<dbReference type="RefSeq" id="YP_009031118.1">
    <property type="nucleotide sequence ID" value="NC_024134.1"/>
</dbReference>
<keyword evidence="2" id="KW-0540">Nuclease</keyword>
<keyword evidence="2" id="KW-0255">Endonuclease</keyword>
<dbReference type="SUPFAM" id="SSF54171">
    <property type="entry name" value="DNA-binding domain"/>
    <property type="match status" value="2"/>
</dbReference>
<dbReference type="InterPro" id="IPR003615">
    <property type="entry name" value="HNH_nuc"/>
</dbReference>
<dbReference type="InterPro" id="IPR016177">
    <property type="entry name" value="DNA-bd_dom_sf"/>
</dbReference>
<dbReference type="SUPFAM" id="SSF54060">
    <property type="entry name" value="His-Me finger endonucleases"/>
    <property type="match status" value="1"/>
</dbReference>
<keyword evidence="3" id="KW-1185">Reference proteome</keyword>
<dbReference type="GO" id="GO:0003677">
    <property type="term" value="F:DNA binding"/>
    <property type="evidence" value="ECO:0007669"/>
    <property type="project" value="InterPro"/>
</dbReference>
<dbReference type="CDD" id="cd00085">
    <property type="entry name" value="HNHc"/>
    <property type="match status" value="1"/>
</dbReference>
<sequence length="244" mass="27526">MNEFRDHCVANHLWSEILEYDGQNLFWKIDILAGSGVGYVKTSAGSRADKGQDADGRPVVSLGKHCTKGAHVIIWEMFNGPVPEGYEVDHIKEIRETGGVADNSIHNLQLLEPTDNKKKSCKIPRSNNKSGRVGVHYSEERGAWVAQGTDSVGERVWLGQYRTFEEAEWARKFFEDNGFSHKSGRAVQYNNTSGCSGVNWDKTHERWVARIHVDGKRKCLGYFKNRDDAIAARKNAEKTQEETV</sequence>
<dbReference type="Pfam" id="PF13392">
    <property type="entry name" value="HNH_3"/>
    <property type="match status" value="1"/>
</dbReference>
<dbReference type="EMBL" id="KJ190158">
    <property type="protein sequence ID" value="AHN83797.1"/>
    <property type="molecule type" value="Genomic_DNA"/>
</dbReference>
<proteinExistence type="predicted"/>
<name>A0A023MHX2_9CAUD</name>
<evidence type="ECO:0000259" key="1">
    <source>
        <dbReference type="Pfam" id="PF13392"/>
    </source>
</evidence>
<dbReference type="Gene3D" id="3.90.75.20">
    <property type="match status" value="1"/>
</dbReference>
<evidence type="ECO:0000313" key="2">
    <source>
        <dbReference type="EMBL" id="AHN83797.1"/>
    </source>
</evidence>
<reference evidence="2 3" key="1">
    <citation type="journal article" date="2014" name="Genome Announc.">
        <title>Complete Genome Sequences of Two Escherichia coli O157:H7 Phages Effective in Limiting Contamination of Food Products.</title>
        <authorList>
            <person name="Hong Y."/>
            <person name="Pan Y."/>
            <person name="Harman N.J."/>
            <person name="Ebner P.D."/>
        </authorList>
    </citation>
    <scope>NUCLEOTIDE SEQUENCE [LARGE SCALE GENOMIC DNA]</scope>
</reference>
<keyword evidence="2" id="KW-0378">Hydrolase</keyword>
<evidence type="ECO:0000313" key="3">
    <source>
        <dbReference type="Proteomes" id="UP000026907"/>
    </source>
</evidence>
<dbReference type="GeneID" id="19486934"/>